<dbReference type="Proteomes" id="UP001597371">
    <property type="component" value="Unassembled WGS sequence"/>
</dbReference>
<reference evidence="3" key="1">
    <citation type="journal article" date="2019" name="Int. J. Syst. Evol. Microbiol.">
        <title>The Global Catalogue of Microorganisms (GCM) 10K type strain sequencing project: providing services to taxonomists for standard genome sequencing and annotation.</title>
        <authorList>
            <consortium name="The Broad Institute Genomics Platform"/>
            <consortium name="The Broad Institute Genome Sequencing Center for Infectious Disease"/>
            <person name="Wu L."/>
            <person name="Ma J."/>
        </authorList>
    </citation>
    <scope>NUCLEOTIDE SEQUENCE [LARGE SCALE GENOMIC DNA]</scope>
    <source>
        <strain evidence="3">ZS-35-S2</strain>
    </source>
</reference>
<evidence type="ECO:0000313" key="2">
    <source>
        <dbReference type="EMBL" id="MFD2236197.1"/>
    </source>
</evidence>
<evidence type="ECO:0000313" key="3">
    <source>
        <dbReference type="Proteomes" id="UP001597371"/>
    </source>
</evidence>
<evidence type="ECO:0000259" key="1">
    <source>
        <dbReference type="Pfam" id="PF02581"/>
    </source>
</evidence>
<dbReference type="EMBL" id="JBHUIJ010000002">
    <property type="protein sequence ID" value="MFD2236197.1"/>
    <property type="molecule type" value="Genomic_DNA"/>
</dbReference>
<keyword evidence="3" id="KW-1185">Reference proteome</keyword>
<name>A0ABW5CHV2_9HYPH</name>
<dbReference type="Pfam" id="PF02581">
    <property type="entry name" value="TMP-TENI"/>
    <property type="match status" value="1"/>
</dbReference>
<organism evidence="2 3">
    <name type="scientific">Aureimonas populi</name>
    <dbReference type="NCBI Taxonomy" id="1701758"/>
    <lineage>
        <taxon>Bacteria</taxon>
        <taxon>Pseudomonadati</taxon>
        <taxon>Pseudomonadota</taxon>
        <taxon>Alphaproteobacteria</taxon>
        <taxon>Hyphomicrobiales</taxon>
        <taxon>Aurantimonadaceae</taxon>
        <taxon>Aureimonas</taxon>
    </lineage>
</organism>
<keyword evidence="2" id="KW-0808">Transferase</keyword>
<proteinExistence type="predicted"/>
<protein>
    <submittedName>
        <fullName evidence="2">Thiamine phosphate synthase</fullName>
        <ecNumber evidence="2">2.5.1.3</ecNumber>
    </submittedName>
</protein>
<comment type="caution">
    <text evidence="2">The sequence shown here is derived from an EMBL/GenBank/DDBJ whole genome shotgun (WGS) entry which is preliminary data.</text>
</comment>
<dbReference type="InterPro" id="IPR013785">
    <property type="entry name" value="Aldolase_TIM"/>
</dbReference>
<dbReference type="CDD" id="cd00564">
    <property type="entry name" value="TMP_TenI"/>
    <property type="match status" value="1"/>
</dbReference>
<dbReference type="EC" id="2.5.1.3" evidence="2"/>
<dbReference type="RefSeq" id="WP_209735838.1">
    <property type="nucleotide sequence ID" value="NZ_CP072611.1"/>
</dbReference>
<sequence>MTIDFVRPRLALVASALPDGPAGREALSRALGGGDVATVFIGAAGRGEGAFQDFAQGLVPLVQEAGAAAIVADDTRCAGRVKADGLHVSGGSQEELREAIARFSPKLIVGGSGFKTRHDALEAGEALPDYLFFGRLSGETDPAPRDRDVELAAWWAQIVEIPCVLMGGSDLGTLMAAASTGVEFVALSDAVFGSPGAEGERVSAANAVFDELARSRAA</sequence>
<accession>A0ABW5CHV2</accession>
<dbReference type="Gene3D" id="3.20.20.70">
    <property type="entry name" value="Aldolase class I"/>
    <property type="match status" value="1"/>
</dbReference>
<dbReference type="SUPFAM" id="SSF51391">
    <property type="entry name" value="Thiamin phosphate synthase"/>
    <property type="match status" value="1"/>
</dbReference>
<gene>
    <name evidence="2" type="ORF">ACFSKQ_01815</name>
</gene>
<dbReference type="InterPro" id="IPR022998">
    <property type="entry name" value="ThiamineP_synth_TenI"/>
</dbReference>
<feature type="domain" description="Thiamine phosphate synthase/TenI" evidence="1">
    <location>
        <begin position="24"/>
        <end position="191"/>
    </location>
</feature>
<dbReference type="NCBIfam" id="NF005080">
    <property type="entry name" value="PRK06512.1"/>
    <property type="match status" value="1"/>
</dbReference>
<dbReference type="GO" id="GO:0004789">
    <property type="term" value="F:thiamine-phosphate diphosphorylase activity"/>
    <property type="evidence" value="ECO:0007669"/>
    <property type="project" value="UniProtKB-EC"/>
</dbReference>
<dbReference type="InterPro" id="IPR036206">
    <property type="entry name" value="ThiamineP_synth_sf"/>
</dbReference>